<organism evidence="1">
    <name type="scientific">Desulfofervidus auxilii</name>
    <dbReference type="NCBI Taxonomy" id="1621989"/>
    <lineage>
        <taxon>Bacteria</taxon>
        <taxon>Pseudomonadati</taxon>
        <taxon>Thermodesulfobacteriota</taxon>
        <taxon>Candidatus Desulfofervidia</taxon>
        <taxon>Candidatus Desulfofervidales</taxon>
        <taxon>Candidatus Desulfofervidaceae</taxon>
        <taxon>Candidatus Desulfofervidus</taxon>
    </lineage>
</organism>
<accession>A0A7C0Y496</accession>
<reference evidence="1" key="1">
    <citation type="journal article" date="2020" name="mSystems">
        <title>Genome- and Community-Level Interaction Insights into Carbon Utilization and Element Cycling Functions of Hydrothermarchaeota in Hydrothermal Sediment.</title>
        <authorList>
            <person name="Zhou Z."/>
            <person name="Liu Y."/>
            <person name="Xu W."/>
            <person name="Pan J."/>
            <person name="Luo Z.H."/>
            <person name="Li M."/>
        </authorList>
    </citation>
    <scope>NUCLEOTIDE SEQUENCE [LARGE SCALE GENOMIC DNA]</scope>
    <source>
        <strain evidence="1">HyVt-233</strain>
    </source>
</reference>
<comment type="caution">
    <text evidence="1">The sequence shown here is derived from an EMBL/GenBank/DDBJ whole genome shotgun (WGS) entry which is preliminary data.</text>
</comment>
<protein>
    <submittedName>
        <fullName evidence="1">Uncharacterized protein</fullName>
    </submittedName>
</protein>
<name>A0A7C0Y496_DESA2</name>
<sequence length="66" mass="7884">MIWSIVNLVCLILFSSITYHTVQYIRASPFVILQTDKKSEKFSDYEFVHKILSKFFFVSYDILEKL</sequence>
<gene>
    <name evidence="1" type="ORF">ENG63_01305</name>
</gene>
<proteinExistence type="predicted"/>
<dbReference type="EMBL" id="DRBS01000054">
    <property type="protein sequence ID" value="HDD43488.1"/>
    <property type="molecule type" value="Genomic_DNA"/>
</dbReference>
<evidence type="ECO:0000313" key="1">
    <source>
        <dbReference type="EMBL" id="HDD43488.1"/>
    </source>
</evidence>
<dbReference type="AlphaFoldDB" id="A0A7C0Y496"/>
<dbReference type="Proteomes" id="UP000886289">
    <property type="component" value="Unassembled WGS sequence"/>
</dbReference>